<evidence type="ECO:0000313" key="7">
    <source>
        <dbReference type="EMBL" id="MFD2161641.1"/>
    </source>
</evidence>
<protein>
    <submittedName>
        <fullName evidence="7">GMC oxidoreductase</fullName>
    </submittedName>
</protein>
<evidence type="ECO:0000256" key="4">
    <source>
        <dbReference type="ARBA" id="ARBA00022827"/>
    </source>
</evidence>
<evidence type="ECO:0000256" key="1">
    <source>
        <dbReference type="ARBA" id="ARBA00001974"/>
    </source>
</evidence>
<gene>
    <name evidence="7" type="ORF">ACFSJU_04500</name>
</gene>
<dbReference type="InterPro" id="IPR036188">
    <property type="entry name" value="FAD/NAD-bd_sf"/>
</dbReference>
<dbReference type="RefSeq" id="WP_255898856.1">
    <property type="nucleotide sequence ID" value="NZ_JAFMZO010000001.1"/>
</dbReference>
<comment type="caution">
    <text evidence="7">The sequence shown here is derived from an EMBL/GenBank/DDBJ whole genome shotgun (WGS) entry which is preliminary data.</text>
</comment>
<feature type="domain" description="Glucose-methanol-choline oxidoreductase C-terminal" evidence="6">
    <location>
        <begin position="405"/>
        <end position="469"/>
    </location>
</feature>
<dbReference type="SUPFAM" id="SSF51905">
    <property type="entry name" value="FAD/NAD(P)-binding domain"/>
    <property type="match status" value="1"/>
</dbReference>
<dbReference type="Pfam" id="PF05199">
    <property type="entry name" value="GMC_oxred_C"/>
    <property type="match status" value="1"/>
</dbReference>
<organism evidence="7 8">
    <name type="scientific">Paradesertivirga mongoliensis</name>
    <dbReference type="NCBI Taxonomy" id="2100740"/>
    <lineage>
        <taxon>Bacteria</taxon>
        <taxon>Pseudomonadati</taxon>
        <taxon>Bacteroidota</taxon>
        <taxon>Sphingobacteriia</taxon>
        <taxon>Sphingobacteriales</taxon>
        <taxon>Sphingobacteriaceae</taxon>
        <taxon>Paradesertivirga</taxon>
    </lineage>
</organism>
<evidence type="ECO:0000256" key="2">
    <source>
        <dbReference type="ARBA" id="ARBA00010790"/>
    </source>
</evidence>
<keyword evidence="4" id="KW-0274">FAD</keyword>
<dbReference type="PANTHER" id="PTHR42784:SF1">
    <property type="entry name" value="PYRANOSE 2-OXIDASE"/>
    <property type="match status" value="1"/>
</dbReference>
<dbReference type="PANTHER" id="PTHR42784">
    <property type="entry name" value="PYRANOSE 2-OXIDASE"/>
    <property type="match status" value="1"/>
</dbReference>
<name>A0ABW4ZJB6_9SPHI</name>
<comment type="similarity">
    <text evidence="2">Belongs to the GMC oxidoreductase family.</text>
</comment>
<keyword evidence="3" id="KW-0285">Flavoprotein</keyword>
<dbReference type="InterPro" id="IPR007867">
    <property type="entry name" value="GMC_OxRtase_C"/>
</dbReference>
<keyword evidence="8" id="KW-1185">Reference proteome</keyword>
<evidence type="ECO:0000259" key="6">
    <source>
        <dbReference type="Pfam" id="PF05199"/>
    </source>
</evidence>
<accession>A0ABW4ZJB6</accession>
<reference evidence="8" key="1">
    <citation type="journal article" date="2019" name="Int. J. Syst. Evol. Microbiol.">
        <title>The Global Catalogue of Microorganisms (GCM) 10K type strain sequencing project: providing services to taxonomists for standard genome sequencing and annotation.</title>
        <authorList>
            <consortium name="The Broad Institute Genomics Platform"/>
            <consortium name="The Broad Institute Genome Sequencing Center for Infectious Disease"/>
            <person name="Wu L."/>
            <person name="Ma J."/>
        </authorList>
    </citation>
    <scope>NUCLEOTIDE SEQUENCE [LARGE SCALE GENOMIC DNA]</scope>
    <source>
        <strain evidence="8">KCTC 42217</strain>
    </source>
</reference>
<keyword evidence="5" id="KW-0560">Oxidoreductase</keyword>
<dbReference type="Gene3D" id="3.50.50.60">
    <property type="entry name" value="FAD/NAD(P)-binding domain"/>
    <property type="match status" value="1"/>
</dbReference>
<evidence type="ECO:0000256" key="5">
    <source>
        <dbReference type="ARBA" id="ARBA00023002"/>
    </source>
</evidence>
<evidence type="ECO:0000313" key="8">
    <source>
        <dbReference type="Proteomes" id="UP001597387"/>
    </source>
</evidence>
<sequence>MKYTSYDLIVIGSGFASTFFLKKYLSKAPSTAKILVLERGHLYPHAERVKEKRGEATAFASLNPLAIDTFENTNDSKDWHFSIGFGGGSNCWFGCTPRFLPSDFKMKTLYGVGNDWPVSYDDLDPYYTEVEDLMSISGPADTPFRRTKPYPQPPHLFTAVDKKLKKEYGNKYISQPTARSRVAVNGRGVCCASTVCNVCPVNAKFTIENSNLNVYEDPRVEIEYGAAVYSLELVQNMARKVNFVKDNKELQIGGEVIALGTNPFFNANILLNSGDTNPHTGKGVGEQLGMQVHVYLDDMQSVGGSTWVNANGYMLYDGDHRKDYAACLMESSNEPFFRPESGKWRNMASFRMVFEDLPDPDNYISTTGDRLKPKVHFKGHSEYTLKGVEAMKKSLPKVLSCLPVEKIIYKDAYPSEAHILGATRMSNSAAGGVVDKLLIHHQYRNLFVLGSGSFTTFSPANPTLTLSALSMYSADHAF</sequence>
<comment type="cofactor">
    <cofactor evidence="1">
        <name>FAD</name>
        <dbReference type="ChEBI" id="CHEBI:57692"/>
    </cofactor>
</comment>
<dbReference type="EMBL" id="JBHUHZ010000001">
    <property type="protein sequence ID" value="MFD2161641.1"/>
    <property type="molecule type" value="Genomic_DNA"/>
</dbReference>
<dbReference type="InterPro" id="IPR051473">
    <property type="entry name" value="P2Ox-like"/>
</dbReference>
<evidence type="ECO:0000256" key="3">
    <source>
        <dbReference type="ARBA" id="ARBA00022630"/>
    </source>
</evidence>
<dbReference type="Proteomes" id="UP001597387">
    <property type="component" value="Unassembled WGS sequence"/>
</dbReference>
<proteinExistence type="inferred from homology"/>